<organism evidence="2 3">
    <name type="scientific">Paenibacillus arenilitoris</name>
    <dbReference type="NCBI Taxonomy" id="2772299"/>
    <lineage>
        <taxon>Bacteria</taxon>
        <taxon>Bacillati</taxon>
        <taxon>Bacillota</taxon>
        <taxon>Bacilli</taxon>
        <taxon>Bacillales</taxon>
        <taxon>Paenibacillaceae</taxon>
        <taxon>Paenibacillus</taxon>
    </lineage>
</organism>
<proteinExistence type="predicted"/>
<dbReference type="Proteomes" id="UP000632125">
    <property type="component" value="Unassembled WGS sequence"/>
</dbReference>
<comment type="caution">
    <text evidence="2">The sequence shown here is derived from an EMBL/GenBank/DDBJ whole genome shotgun (WGS) entry which is preliminary data.</text>
</comment>
<dbReference type="AlphaFoldDB" id="A0A927CL72"/>
<dbReference type="RefSeq" id="WP_190861614.1">
    <property type="nucleotide sequence ID" value="NZ_JACXIY010000015.1"/>
</dbReference>
<keyword evidence="3" id="KW-1185">Reference proteome</keyword>
<name>A0A927CL72_9BACL</name>
<gene>
    <name evidence="2" type="ORF">IDH41_12870</name>
</gene>
<dbReference type="EMBL" id="JACXIY010000015">
    <property type="protein sequence ID" value="MBD2869475.1"/>
    <property type="molecule type" value="Genomic_DNA"/>
</dbReference>
<protein>
    <submittedName>
        <fullName evidence="2">Uncharacterized protein</fullName>
    </submittedName>
</protein>
<evidence type="ECO:0000256" key="1">
    <source>
        <dbReference type="SAM" id="Phobius"/>
    </source>
</evidence>
<accession>A0A927CL72</accession>
<keyword evidence="1" id="KW-0812">Transmembrane</keyword>
<reference evidence="2" key="1">
    <citation type="submission" date="2020-09" db="EMBL/GenBank/DDBJ databases">
        <title>A novel bacterium of genus Paenibacillus, isolated from South China Sea.</title>
        <authorList>
            <person name="Huang H."/>
            <person name="Mo K."/>
            <person name="Hu Y."/>
        </authorList>
    </citation>
    <scope>NUCLEOTIDE SEQUENCE</scope>
    <source>
        <strain evidence="2">IB182493</strain>
    </source>
</reference>
<evidence type="ECO:0000313" key="2">
    <source>
        <dbReference type="EMBL" id="MBD2869475.1"/>
    </source>
</evidence>
<evidence type="ECO:0000313" key="3">
    <source>
        <dbReference type="Proteomes" id="UP000632125"/>
    </source>
</evidence>
<feature type="transmembrane region" description="Helical" evidence="1">
    <location>
        <begin position="12"/>
        <end position="33"/>
    </location>
</feature>
<keyword evidence="1" id="KW-0472">Membrane</keyword>
<sequence>MEHEKSGKRPLALPITLVILVLSLMGNVLLYTLHLQHTQEARYDEGQDIYRAAVESKLYVDELSAHVDAVLGSKATEDRLEAKYGFGRAAVLGTGVIELVAHAERYSEEEGANGVEKATLFVNNVDAALRQVGNYGGPLKEKDLAYLNSLKATLEEMAGALGGINTNLSDNRAAITRLSSGLEWPAHAVRLLRLLEEKPSEYPA</sequence>
<keyword evidence="1" id="KW-1133">Transmembrane helix</keyword>